<evidence type="ECO:0000313" key="4">
    <source>
        <dbReference type="Proteomes" id="UP000813637"/>
    </source>
</evidence>
<reference evidence="3" key="2">
    <citation type="journal article" date="2021" name="Microorganisms">
        <title>Extensive Genome Exploration of Clostridium botulinum Group III Field Strains.</title>
        <authorList>
            <person name="Fillo S."/>
            <person name="Giordani F."/>
            <person name="Tonon E."/>
            <person name="Drigo I."/>
            <person name="Anselmo A."/>
            <person name="Fortunato A."/>
            <person name="Lista F."/>
            <person name="Bano L."/>
        </authorList>
    </citation>
    <scope>NUCLEOTIDE SEQUENCE</scope>
    <source>
        <strain evidence="3">IZSVe-TV_9877_3_12</strain>
    </source>
</reference>
<comment type="caution">
    <text evidence="3">The sequence shown here is derived from an EMBL/GenBank/DDBJ whole genome shotgun (WGS) entry which is preliminary data.</text>
</comment>
<dbReference type="GO" id="GO:0005524">
    <property type="term" value="F:ATP binding"/>
    <property type="evidence" value="ECO:0007669"/>
    <property type="project" value="InterPro"/>
</dbReference>
<dbReference type="SMART" id="SM00487">
    <property type="entry name" value="DEXDc"/>
    <property type="match status" value="1"/>
</dbReference>
<gene>
    <name evidence="3" type="ORF">G8S53_01305</name>
</gene>
<dbReference type="SUPFAM" id="SSF52540">
    <property type="entry name" value="P-loop containing nucleoside triphosphate hydrolases"/>
    <property type="match status" value="1"/>
</dbReference>
<accession>A0A9Q3V895</accession>
<proteinExistence type="predicted"/>
<dbReference type="InterPro" id="IPR027417">
    <property type="entry name" value="P-loop_NTPase"/>
</dbReference>
<dbReference type="Pfam" id="PF00271">
    <property type="entry name" value="Helicase_C"/>
    <property type="match status" value="1"/>
</dbReference>
<dbReference type="InterPro" id="IPR014001">
    <property type="entry name" value="Helicase_ATP-bd"/>
</dbReference>
<dbReference type="Pfam" id="PF00176">
    <property type="entry name" value="SNF2-rel_dom"/>
    <property type="match status" value="1"/>
</dbReference>
<evidence type="ECO:0000313" key="3">
    <source>
        <dbReference type="EMBL" id="MCD3193922.1"/>
    </source>
</evidence>
<dbReference type="AlphaFoldDB" id="A0A9Q3V895"/>
<keyword evidence="3" id="KW-0378">Hydrolase</keyword>
<protein>
    <submittedName>
        <fullName evidence="3">DEAD/DEAH box helicase family protein</fullName>
    </submittedName>
</protein>
<dbReference type="EMBL" id="JAAMYB010000001">
    <property type="protein sequence ID" value="MCD3193922.1"/>
    <property type="molecule type" value="Genomic_DNA"/>
</dbReference>
<dbReference type="PROSITE" id="PS51194">
    <property type="entry name" value="HELICASE_CTER"/>
    <property type="match status" value="1"/>
</dbReference>
<evidence type="ECO:0000259" key="1">
    <source>
        <dbReference type="PROSITE" id="PS51192"/>
    </source>
</evidence>
<dbReference type="InterPro" id="IPR001650">
    <property type="entry name" value="Helicase_C-like"/>
</dbReference>
<dbReference type="Proteomes" id="UP000813637">
    <property type="component" value="Unassembled WGS sequence"/>
</dbReference>
<feature type="domain" description="Helicase ATP-binding" evidence="1">
    <location>
        <begin position="130"/>
        <end position="294"/>
    </location>
</feature>
<dbReference type="InterPro" id="IPR038718">
    <property type="entry name" value="SNF2-like_sf"/>
</dbReference>
<dbReference type="Gene3D" id="3.40.50.10810">
    <property type="entry name" value="Tandem AAA-ATPase domain"/>
    <property type="match status" value="1"/>
</dbReference>
<dbReference type="GO" id="GO:0004386">
    <property type="term" value="F:helicase activity"/>
    <property type="evidence" value="ECO:0007669"/>
    <property type="project" value="UniProtKB-KW"/>
</dbReference>
<keyword evidence="3" id="KW-0547">Nucleotide-binding</keyword>
<dbReference type="PANTHER" id="PTHR10799">
    <property type="entry name" value="SNF2/RAD54 HELICASE FAMILY"/>
    <property type="match status" value="1"/>
</dbReference>
<evidence type="ECO:0000259" key="2">
    <source>
        <dbReference type="PROSITE" id="PS51194"/>
    </source>
</evidence>
<dbReference type="PROSITE" id="PS51192">
    <property type="entry name" value="HELICASE_ATP_BIND_1"/>
    <property type="match status" value="1"/>
</dbReference>
<name>A0A9Q3V895_CLOBO</name>
<sequence>MDCFVSYERFVDKFNDENLLSQYKVLYRQWNEIKYEHIILENIVKKPNNRNGNIEWEDCGFTIKDLIEWNAGYFNKSKLSKDIFAEKNEKGYYTDLIDENKSILDIFFLGEQPLLNIKYFEPQTRASKMLNDAAKPNFHLVFDEVGTGKTVAALYCVRDVVAQKHEKSRILIICPNNKKSEWQKDVKRQLGLYAHIADNGNSKYVYEGDIKKVYFKNNEPTIFIEGQKGNEKNSGLDKWKETDEKWDLIIIDEGHQCFENYNTLKGDKVLLLTATPIVVNSNTKDEELQISNVRTLNEYIEKLNYIIGVKNDYSLENLFSDSDMFTQLFREDLKIEPKTRNIAFEKCNRWQEREKYLDVLSDVKGGMTRLIYEQDDELLIYGVFNKFRKDIEGQGYIVDNKTPKIENDKYKTLINYISKNESKSYIIFFNTKWPADNIYKKLVDDINLDKRNVIIAKKYGGKLCEVWPQDNSVTAKNIFDYLQGQIAAGKRVIFLTTGASGGTGLNLGKFDGVINYELPFTSIELEQRFGRVDRMDAADTTNKEMFFILNRDANPMLRYSTLKINKTCEYMPIRNTVLFCSDFIDANIESLKIELERCYLSEEKQKLLTDFCKFQNSIDDKDKQLIEKLVKYIMKAGKIDGFTEDIAEISEETQSFIDMLISNTSEIIKFYHIKRTLNYLENEILHWCNLIGQRKEDISIDSNSVLVVDDEADYEEYEQKENLIKSGSIAIKGTKAQKDVEFLIDIRIVDKFGELKQKLEGIKDSSNHQVATGLFYIKDNQYCRQTVKEYRNTFKGGKLNG</sequence>
<keyword evidence="3" id="KW-0347">Helicase</keyword>
<organism evidence="3 4">
    <name type="scientific">Clostridium botulinum C</name>
    <dbReference type="NCBI Taxonomy" id="36828"/>
    <lineage>
        <taxon>Bacteria</taxon>
        <taxon>Bacillati</taxon>
        <taxon>Bacillota</taxon>
        <taxon>Clostridia</taxon>
        <taxon>Eubacteriales</taxon>
        <taxon>Clostridiaceae</taxon>
        <taxon>Clostridium</taxon>
    </lineage>
</organism>
<reference evidence="3" key="1">
    <citation type="submission" date="2020-02" db="EMBL/GenBank/DDBJ databases">
        <authorList>
            <person name="Fillo S."/>
            <person name="Giordani F."/>
            <person name="Tonon E."/>
            <person name="Drigo I."/>
            <person name="Anselmo A."/>
            <person name="Fortunato A."/>
            <person name="Bano L."/>
            <person name="Lista F."/>
        </authorList>
    </citation>
    <scope>NUCLEOTIDE SEQUENCE</scope>
    <source>
        <strain evidence="3">IZSVe-TV_9877_3_12</strain>
    </source>
</reference>
<dbReference type="RefSeq" id="WP_198091058.1">
    <property type="nucleotide sequence ID" value="NZ_JAAMYB010000001.1"/>
</dbReference>
<dbReference type="Gene3D" id="3.40.50.300">
    <property type="entry name" value="P-loop containing nucleotide triphosphate hydrolases"/>
    <property type="match status" value="1"/>
</dbReference>
<dbReference type="InterPro" id="IPR000330">
    <property type="entry name" value="SNF2_N"/>
</dbReference>
<keyword evidence="3" id="KW-0067">ATP-binding</keyword>
<feature type="domain" description="Helicase C-terminal" evidence="2">
    <location>
        <begin position="409"/>
        <end position="579"/>
    </location>
</feature>